<accession>A0A1T4Z1U8</accession>
<keyword evidence="2" id="KW-0413">Isomerase</keyword>
<feature type="domain" description="DSBA-like thioredoxin" evidence="1">
    <location>
        <begin position="5"/>
        <end position="184"/>
    </location>
</feature>
<dbReference type="Pfam" id="PF01323">
    <property type="entry name" value="DSBA"/>
    <property type="match status" value="1"/>
</dbReference>
<dbReference type="InterPro" id="IPR001853">
    <property type="entry name" value="DSBA-like_thioredoxin_dom"/>
</dbReference>
<dbReference type="GO" id="GO:0016853">
    <property type="term" value="F:isomerase activity"/>
    <property type="evidence" value="ECO:0007669"/>
    <property type="project" value="UniProtKB-KW"/>
</dbReference>
<dbReference type="GO" id="GO:0016491">
    <property type="term" value="F:oxidoreductase activity"/>
    <property type="evidence" value="ECO:0007669"/>
    <property type="project" value="InterPro"/>
</dbReference>
<dbReference type="Proteomes" id="UP000191040">
    <property type="component" value="Chromosome I"/>
</dbReference>
<dbReference type="EMBL" id="LT796768">
    <property type="protein sequence ID" value="SKB08014.1"/>
    <property type="molecule type" value="Genomic_DNA"/>
</dbReference>
<dbReference type="SUPFAM" id="SSF52833">
    <property type="entry name" value="Thioredoxin-like"/>
    <property type="match status" value="1"/>
</dbReference>
<gene>
    <name evidence="2" type="ORF">SAMN06295964_1940</name>
</gene>
<evidence type="ECO:0000313" key="3">
    <source>
        <dbReference type="Proteomes" id="UP000191040"/>
    </source>
</evidence>
<dbReference type="PANTHER" id="PTHR13887:SF41">
    <property type="entry name" value="THIOREDOXIN SUPERFAMILY PROTEIN"/>
    <property type="match status" value="1"/>
</dbReference>
<dbReference type="RefSeq" id="WP_078699964.1">
    <property type="nucleotide sequence ID" value="NZ_LT796768.1"/>
</dbReference>
<protein>
    <submittedName>
        <fullName evidence="2">Predicted dithiol-disulfide isomerase, DsbA family</fullName>
    </submittedName>
</protein>
<dbReference type="AlphaFoldDB" id="A0A1T4Z1U8"/>
<reference evidence="3" key="1">
    <citation type="submission" date="2017-02" db="EMBL/GenBank/DDBJ databases">
        <authorList>
            <person name="Varghese N."/>
            <person name="Submissions S."/>
        </authorList>
    </citation>
    <scope>NUCLEOTIDE SEQUENCE [LARGE SCALE GENOMIC DNA]</scope>
    <source>
        <strain evidence="3">9H-4</strain>
    </source>
</reference>
<name>A0A1T4Z1U8_9ACTN</name>
<dbReference type="OrthoDB" id="9799122at2"/>
<keyword evidence="3" id="KW-1185">Reference proteome</keyword>
<dbReference type="PANTHER" id="PTHR13887">
    <property type="entry name" value="GLUTATHIONE S-TRANSFERASE KAPPA"/>
    <property type="match status" value="1"/>
</dbReference>
<dbReference type="Gene3D" id="3.40.30.10">
    <property type="entry name" value="Glutaredoxin"/>
    <property type="match status" value="1"/>
</dbReference>
<evidence type="ECO:0000313" key="2">
    <source>
        <dbReference type="EMBL" id="SKB08014.1"/>
    </source>
</evidence>
<evidence type="ECO:0000259" key="1">
    <source>
        <dbReference type="Pfam" id="PF01323"/>
    </source>
</evidence>
<sequence length="190" mass="20336">MKAIVFADVVDPWSYVGAVRFERAAALFTILTGEPIEVSYRAATFDAPAPADDVIAAARITGIDLNVDEVVPADSTDAWRLLTWAEESGPEVQRELLHQLWRAHLLEGTDIADGFVLASRAALVGLDLETSEALLASDELLAEVGEQRSTAAAIGADAAPFVVVEARYTLAGVHSQDDYLRALQSITAQS</sequence>
<dbReference type="STRING" id="1736691.SAMN06295964_1940"/>
<dbReference type="InterPro" id="IPR036249">
    <property type="entry name" value="Thioredoxin-like_sf"/>
</dbReference>
<organism evidence="2 3">
    <name type="scientific">Aeromicrobium choanae</name>
    <dbReference type="NCBI Taxonomy" id="1736691"/>
    <lineage>
        <taxon>Bacteria</taxon>
        <taxon>Bacillati</taxon>
        <taxon>Actinomycetota</taxon>
        <taxon>Actinomycetes</taxon>
        <taxon>Propionibacteriales</taxon>
        <taxon>Nocardioidaceae</taxon>
        <taxon>Aeromicrobium</taxon>
    </lineage>
</organism>
<proteinExistence type="predicted"/>